<keyword evidence="7" id="KW-1185">Reference proteome</keyword>
<dbReference type="GO" id="GO:0020037">
    <property type="term" value="F:heme binding"/>
    <property type="evidence" value="ECO:0007669"/>
    <property type="project" value="InterPro"/>
</dbReference>
<dbReference type="EMBL" id="SDMP01000013">
    <property type="protein sequence ID" value="RYR22337.1"/>
    <property type="molecule type" value="Genomic_DNA"/>
</dbReference>
<evidence type="ECO:0008006" key="8">
    <source>
        <dbReference type="Google" id="ProtNLM"/>
    </source>
</evidence>
<dbReference type="GO" id="GO:0016705">
    <property type="term" value="F:oxidoreductase activity, acting on paired donors, with incorporation or reduction of molecular oxygen"/>
    <property type="evidence" value="ECO:0007669"/>
    <property type="project" value="InterPro"/>
</dbReference>
<accession>A0A445A7B4</accession>
<dbReference type="AlphaFoldDB" id="A0A445A7B4"/>
<dbReference type="InterPro" id="IPR036396">
    <property type="entry name" value="Cyt_P450_sf"/>
</dbReference>
<gene>
    <name evidence="6" type="ORF">Ahy_B03g067631</name>
</gene>
<keyword evidence="2" id="KW-0479">Metal-binding</keyword>
<organism evidence="6 7">
    <name type="scientific">Arachis hypogaea</name>
    <name type="common">Peanut</name>
    <dbReference type="NCBI Taxonomy" id="3818"/>
    <lineage>
        <taxon>Eukaryota</taxon>
        <taxon>Viridiplantae</taxon>
        <taxon>Streptophyta</taxon>
        <taxon>Embryophyta</taxon>
        <taxon>Tracheophyta</taxon>
        <taxon>Spermatophyta</taxon>
        <taxon>Magnoliopsida</taxon>
        <taxon>eudicotyledons</taxon>
        <taxon>Gunneridae</taxon>
        <taxon>Pentapetalae</taxon>
        <taxon>rosids</taxon>
        <taxon>fabids</taxon>
        <taxon>Fabales</taxon>
        <taxon>Fabaceae</taxon>
        <taxon>Papilionoideae</taxon>
        <taxon>50 kb inversion clade</taxon>
        <taxon>dalbergioids sensu lato</taxon>
        <taxon>Dalbergieae</taxon>
        <taxon>Pterocarpus clade</taxon>
        <taxon>Arachis</taxon>
    </lineage>
</organism>
<dbReference type="STRING" id="3818.A0A445A7B4"/>
<dbReference type="Proteomes" id="UP000289738">
    <property type="component" value="Chromosome B03"/>
</dbReference>
<comment type="caution">
    <text evidence="6">The sequence shown here is derived from an EMBL/GenBank/DDBJ whole genome shotgun (WGS) entry which is preliminary data.</text>
</comment>
<evidence type="ECO:0000313" key="6">
    <source>
        <dbReference type="EMBL" id="RYR22337.1"/>
    </source>
</evidence>
<dbReference type="PANTHER" id="PTHR47947">
    <property type="entry name" value="CYTOCHROME P450 82C3-RELATED"/>
    <property type="match status" value="1"/>
</dbReference>
<evidence type="ECO:0000256" key="2">
    <source>
        <dbReference type="ARBA" id="ARBA00022723"/>
    </source>
</evidence>
<evidence type="ECO:0000256" key="1">
    <source>
        <dbReference type="ARBA" id="ARBA00022617"/>
    </source>
</evidence>
<dbReference type="SUPFAM" id="SSF48264">
    <property type="entry name" value="Cytochrome P450"/>
    <property type="match status" value="1"/>
</dbReference>
<keyword evidence="1" id="KW-0349">Heme</keyword>
<dbReference type="InterPro" id="IPR050651">
    <property type="entry name" value="Plant_Cytochrome_P450_Monoox"/>
</dbReference>
<keyword evidence="5" id="KW-0503">Monooxygenase</keyword>
<keyword evidence="4" id="KW-0408">Iron</keyword>
<dbReference type="Gene3D" id="1.10.630.10">
    <property type="entry name" value="Cytochrome P450"/>
    <property type="match status" value="1"/>
</dbReference>
<evidence type="ECO:0000256" key="4">
    <source>
        <dbReference type="ARBA" id="ARBA00023004"/>
    </source>
</evidence>
<evidence type="ECO:0000313" key="7">
    <source>
        <dbReference type="Proteomes" id="UP000289738"/>
    </source>
</evidence>
<evidence type="ECO:0000256" key="3">
    <source>
        <dbReference type="ARBA" id="ARBA00023002"/>
    </source>
</evidence>
<reference evidence="6 7" key="1">
    <citation type="submission" date="2019-01" db="EMBL/GenBank/DDBJ databases">
        <title>Sequencing of cultivated peanut Arachis hypogaea provides insights into genome evolution and oil improvement.</title>
        <authorList>
            <person name="Chen X."/>
        </authorList>
    </citation>
    <scope>NUCLEOTIDE SEQUENCE [LARGE SCALE GENOMIC DNA]</scope>
    <source>
        <strain evidence="7">cv. Fuhuasheng</strain>
        <tissue evidence="6">Leaves</tissue>
    </source>
</reference>
<dbReference type="GO" id="GO:0004497">
    <property type="term" value="F:monooxygenase activity"/>
    <property type="evidence" value="ECO:0007669"/>
    <property type="project" value="UniProtKB-KW"/>
</dbReference>
<dbReference type="PANTHER" id="PTHR47947:SF20">
    <property type="entry name" value="CYTOCHROME P450 FAMILY PROTEIN"/>
    <property type="match status" value="1"/>
</dbReference>
<sequence>MNIGRRACPGAVLAKRIIGHTLGALIHCFEFDRVGNEEINMKERLGLTMPKVEPLVVLCGTSRSTRLHTSILPKPYQVKN</sequence>
<name>A0A445A7B4_ARAHY</name>
<dbReference type="GO" id="GO:0005506">
    <property type="term" value="F:iron ion binding"/>
    <property type="evidence" value="ECO:0007669"/>
    <property type="project" value="InterPro"/>
</dbReference>
<protein>
    <recommendedName>
        <fullName evidence="8">Cytochrome P450</fullName>
    </recommendedName>
</protein>
<evidence type="ECO:0000256" key="5">
    <source>
        <dbReference type="ARBA" id="ARBA00023033"/>
    </source>
</evidence>
<proteinExistence type="predicted"/>
<keyword evidence="3" id="KW-0560">Oxidoreductase</keyword>